<dbReference type="InterPro" id="IPR036047">
    <property type="entry name" value="F-box-like_dom_sf"/>
</dbReference>
<evidence type="ECO:0000256" key="1">
    <source>
        <dbReference type="ARBA" id="ARBA00012486"/>
    </source>
</evidence>
<dbReference type="PROSITE" id="PS50181">
    <property type="entry name" value="FBOX"/>
    <property type="match status" value="1"/>
</dbReference>
<feature type="domain" description="UBC core" evidence="7">
    <location>
        <begin position="406"/>
        <end position="552"/>
    </location>
</feature>
<dbReference type="Pfam" id="PF00179">
    <property type="entry name" value="UQ_con"/>
    <property type="match status" value="1"/>
</dbReference>
<evidence type="ECO:0000256" key="5">
    <source>
        <dbReference type="ARBA" id="ARBA00022840"/>
    </source>
</evidence>
<proteinExistence type="predicted"/>
<dbReference type="Gene3D" id="1.20.1280.50">
    <property type="match status" value="1"/>
</dbReference>
<evidence type="ECO:0000256" key="4">
    <source>
        <dbReference type="ARBA" id="ARBA00022786"/>
    </source>
</evidence>
<feature type="domain" description="F-box" evidence="8">
    <location>
        <begin position="301"/>
        <end position="350"/>
    </location>
</feature>
<dbReference type="CTD" id="33648"/>
<dbReference type="KEGG" id="dqu:106741857"/>
<dbReference type="SMART" id="SM00212">
    <property type="entry name" value="UBCc"/>
    <property type="match status" value="1"/>
</dbReference>
<dbReference type="PROSITE" id="PS50127">
    <property type="entry name" value="UBC_2"/>
    <property type="match status" value="1"/>
</dbReference>
<name>A0A6P3WUJ7_DINQU</name>
<dbReference type="InterPro" id="IPR000608">
    <property type="entry name" value="UBC"/>
</dbReference>
<dbReference type="PANTHER" id="PTHR24067">
    <property type="entry name" value="UBIQUITIN-CONJUGATING ENZYME E2"/>
    <property type="match status" value="1"/>
</dbReference>
<evidence type="ECO:0000313" key="9">
    <source>
        <dbReference type="Proteomes" id="UP000515204"/>
    </source>
</evidence>
<dbReference type="InterPro" id="IPR016135">
    <property type="entry name" value="UBQ-conjugating_enzyme/RWD"/>
</dbReference>
<evidence type="ECO:0000259" key="7">
    <source>
        <dbReference type="PROSITE" id="PS50127"/>
    </source>
</evidence>
<dbReference type="Proteomes" id="UP000515204">
    <property type="component" value="Unplaced"/>
</dbReference>
<keyword evidence="4" id="KW-0833">Ubl conjugation pathway</keyword>
<reference evidence="10" key="1">
    <citation type="submission" date="2025-08" db="UniProtKB">
        <authorList>
            <consortium name="RefSeq"/>
        </authorList>
    </citation>
    <scope>IDENTIFICATION</scope>
</reference>
<dbReference type="RefSeq" id="XP_014469740.1">
    <property type="nucleotide sequence ID" value="XM_014614254.1"/>
</dbReference>
<dbReference type="SUPFAM" id="SSF54495">
    <property type="entry name" value="UBC-like"/>
    <property type="match status" value="1"/>
</dbReference>
<dbReference type="CDD" id="cd09917">
    <property type="entry name" value="F-box_SF"/>
    <property type="match status" value="1"/>
</dbReference>
<accession>A0A6P3WUJ7</accession>
<dbReference type="InterPro" id="IPR001810">
    <property type="entry name" value="F-box_dom"/>
</dbReference>
<evidence type="ECO:0000313" key="10">
    <source>
        <dbReference type="RefSeq" id="XP_014469740.1"/>
    </source>
</evidence>
<dbReference type="GO" id="GO:0061631">
    <property type="term" value="F:ubiquitin conjugating enzyme activity"/>
    <property type="evidence" value="ECO:0007669"/>
    <property type="project" value="UniProtKB-EC"/>
</dbReference>
<evidence type="ECO:0000256" key="2">
    <source>
        <dbReference type="ARBA" id="ARBA00022679"/>
    </source>
</evidence>
<dbReference type="FunFam" id="3.10.110.10:FF:000060">
    <property type="entry name" value="Ubiquitin conjugating enzyme (UbcB)"/>
    <property type="match status" value="1"/>
</dbReference>
<keyword evidence="3" id="KW-0547">Nucleotide-binding</keyword>
<feature type="region of interest" description="Disordered" evidence="6">
    <location>
        <begin position="117"/>
        <end position="143"/>
    </location>
</feature>
<dbReference type="GO" id="GO:0005524">
    <property type="term" value="F:ATP binding"/>
    <property type="evidence" value="ECO:0007669"/>
    <property type="project" value="UniProtKB-KW"/>
</dbReference>
<dbReference type="GeneID" id="106741857"/>
<feature type="compositionally biased region" description="Low complexity" evidence="6">
    <location>
        <begin position="120"/>
        <end position="143"/>
    </location>
</feature>
<evidence type="ECO:0000259" key="8">
    <source>
        <dbReference type="PROSITE" id="PS50181"/>
    </source>
</evidence>
<keyword evidence="2" id="KW-0808">Transferase</keyword>
<keyword evidence="9" id="KW-1185">Reference proteome</keyword>
<dbReference type="OrthoDB" id="9973183at2759"/>
<dbReference type="SMART" id="SM00256">
    <property type="entry name" value="FBOX"/>
    <property type="match status" value="1"/>
</dbReference>
<dbReference type="Gene3D" id="3.10.110.10">
    <property type="entry name" value="Ubiquitin Conjugating Enzyme"/>
    <property type="match status" value="1"/>
</dbReference>
<dbReference type="CDD" id="cd23826">
    <property type="entry name" value="UEV_Morgue-like"/>
    <property type="match status" value="1"/>
</dbReference>
<gene>
    <name evidence="10" type="primary">LOC106741857</name>
</gene>
<protein>
    <recommendedName>
        <fullName evidence="1">E2 ubiquitin-conjugating enzyme</fullName>
        <ecNumber evidence="1">2.3.2.23</ecNumber>
    </recommendedName>
</protein>
<organism evidence="9 10">
    <name type="scientific">Dinoponera quadriceps</name>
    <name type="common">South American ant</name>
    <dbReference type="NCBI Taxonomy" id="609295"/>
    <lineage>
        <taxon>Eukaryota</taxon>
        <taxon>Metazoa</taxon>
        <taxon>Ecdysozoa</taxon>
        <taxon>Arthropoda</taxon>
        <taxon>Hexapoda</taxon>
        <taxon>Insecta</taxon>
        <taxon>Pterygota</taxon>
        <taxon>Neoptera</taxon>
        <taxon>Endopterygota</taxon>
        <taxon>Hymenoptera</taxon>
        <taxon>Apocrita</taxon>
        <taxon>Aculeata</taxon>
        <taxon>Formicoidea</taxon>
        <taxon>Formicidae</taxon>
        <taxon>Ponerinae</taxon>
        <taxon>Ponerini</taxon>
        <taxon>Dinoponera</taxon>
    </lineage>
</organism>
<dbReference type="InterPro" id="IPR050113">
    <property type="entry name" value="Ub_conjugating_enzyme"/>
</dbReference>
<dbReference type="Pfam" id="PF12937">
    <property type="entry name" value="F-box-like"/>
    <property type="match status" value="1"/>
</dbReference>
<sequence>MCNCGKMAGDQIVDGSQNGNNEKMSENGDLNLHLNLEDEFVELVEFIPCPEFQFSTSACYICNGYYGPCFEEPLCATCHAFLFPNDVQLQVPIFSEKTDDEDSGNDEPTDLYYNHERRTSQQQQNSPQSINPNIPNTQNTSNQNANVSRRLSTYCQNVVSRCNYYVFDDNSDNNLVDNCLPESVRNVPVDEDICAIDLRHALCQITDALRRPVRNASHRSCVNGQNDQNVAHRAQDLMEEDPQSPEMFAPGERNQNNFPQYQWRYRTFDDVGESSQSYSLSERLEILSNHKHIEHEPINEPGLVERLPPEVLLAIFSYLDDISLWSAANVCRRWYGLVSTHVTQSQWKRYVKERWPLYKPIGYIKDWYKVYDYLASSAPCRTCMAYSTSLDANLKDLAPRLEENSWRKNRLRSELKSLRIDPPEGIEAVPLDLMCCHWQATITGPVGSPYEGGLFYLYLRVPLSYPMCPPVVRFLTKILHPNVSRHGDVGIDSIHHNWSLALTISKVLISVQSLLTDPYCQVCMEPELGEMYMNDREKFEEVARAWTWRYAMHDVVTPI</sequence>
<evidence type="ECO:0000256" key="3">
    <source>
        <dbReference type="ARBA" id="ARBA00022741"/>
    </source>
</evidence>
<dbReference type="SUPFAM" id="SSF81383">
    <property type="entry name" value="F-box domain"/>
    <property type="match status" value="1"/>
</dbReference>
<dbReference type="EC" id="2.3.2.23" evidence="1"/>
<evidence type="ECO:0000256" key="6">
    <source>
        <dbReference type="SAM" id="MobiDB-lite"/>
    </source>
</evidence>
<dbReference type="AlphaFoldDB" id="A0A6P3WUJ7"/>
<keyword evidence="5" id="KW-0067">ATP-binding</keyword>